<proteinExistence type="predicted"/>
<comment type="caution">
    <text evidence="6">The sequence shown here is derived from an EMBL/GenBank/DDBJ whole genome shotgun (WGS) entry which is preliminary data.</text>
</comment>
<keyword evidence="2 5" id="KW-0812">Transmembrane</keyword>
<evidence type="ECO:0000313" key="6">
    <source>
        <dbReference type="EMBL" id="OFW57267.1"/>
    </source>
</evidence>
<evidence type="ECO:0000256" key="3">
    <source>
        <dbReference type="ARBA" id="ARBA00022989"/>
    </source>
</evidence>
<feature type="transmembrane region" description="Helical" evidence="5">
    <location>
        <begin position="153"/>
        <end position="173"/>
    </location>
</feature>
<feature type="transmembrane region" description="Helical" evidence="5">
    <location>
        <begin position="23"/>
        <end position="44"/>
    </location>
</feature>
<comment type="subcellular location">
    <subcellularLocation>
        <location evidence="1">Membrane</location>
        <topology evidence="1">Multi-pass membrane protein</topology>
    </subcellularLocation>
</comment>
<feature type="transmembrane region" description="Helical" evidence="5">
    <location>
        <begin position="251"/>
        <end position="272"/>
    </location>
</feature>
<accession>A0A1F2WK90</accession>
<dbReference type="Pfam" id="PF01040">
    <property type="entry name" value="UbiA"/>
    <property type="match status" value="1"/>
</dbReference>
<feature type="transmembrane region" description="Helical" evidence="5">
    <location>
        <begin position="103"/>
        <end position="121"/>
    </location>
</feature>
<evidence type="ECO:0000256" key="2">
    <source>
        <dbReference type="ARBA" id="ARBA00022692"/>
    </source>
</evidence>
<dbReference type="Gene3D" id="1.10.357.140">
    <property type="entry name" value="UbiA prenyltransferase"/>
    <property type="match status" value="1"/>
</dbReference>
<keyword evidence="3 5" id="KW-1133">Transmembrane helix</keyword>
<evidence type="ECO:0008006" key="8">
    <source>
        <dbReference type="Google" id="ProtNLM"/>
    </source>
</evidence>
<feature type="transmembrane region" description="Helical" evidence="5">
    <location>
        <begin position="127"/>
        <end position="146"/>
    </location>
</feature>
<dbReference type="AlphaFoldDB" id="A0A1F2WK90"/>
<protein>
    <recommendedName>
        <fullName evidence="8">Prenyltransferase</fullName>
    </recommendedName>
</protein>
<dbReference type="InterPro" id="IPR044878">
    <property type="entry name" value="UbiA_sf"/>
</dbReference>
<organism evidence="6 7">
    <name type="scientific">Candidatus Solincola sediminis</name>
    <dbReference type="NCBI Taxonomy" id="1797199"/>
    <lineage>
        <taxon>Bacteria</taxon>
        <taxon>Bacillati</taxon>
        <taxon>Actinomycetota</taxon>
        <taxon>Candidatus Geothermincolia</taxon>
        <taxon>Candidatus Geothermincolales</taxon>
        <taxon>Candidatus Geothermincolaceae</taxon>
        <taxon>Candidatus Solincola</taxon>
    </lineage>
</organism>
<dbReference type="GO" id="GO:0016020">
    <property type="term" value="C:membrane"/>
    <property type="evidence" value="ECO:0007669"/>
    <property type="project" value="UniProtKB-SubCell"/>
</dbReference>
<feature type="transmembrane region" description="Helical" evidence="5">
    <location>
        <begin position="50"/>
        <end position="69"/>
    </location>
</feature>
<feature type="transmembrane region" description="Helical" evidence="5">
    <location>
        <begin position="224"/>
        <end position="245"/>
    </location>
</feature>
<feature type="transmembrane region" description="Helical" evidence="5">
    <location>
        <begin position="284"/>
        <end position="305"/>
    </location>
</feature>
<keyword evidence="4 5" id="KW-0472">Membrane</keyword>
<name>A0A1F2WK90_9ACTN</name>
<gene>
    <name evidence="6" type="ORF">A2Y75_07495</name>
</gene>
<evidence type="ECO:0000256" key="4">
    <source>
        <dbReference type="ARBA" id="ARBA00023136"/>
    </source>
</evidence>
<evidence type="ECO:0000256" key="1">
    <source>
        <dbReference type="ARBA" id="ARBA00004141"/>
    </source>
</evidence>
<dbReference type="EMBL" id="MELK01000035">
    <property type="protein sequence ID" value="OFW57267.1"/>
    <property type="molecule type" value="Genomic_DNA"/>
</dbReference>
<feature type="transmembrane region" description="Helical" evidence="5">
    <location>
        <begin position="185"/>
        <end position="204"/>
    </location>
</feature>
<sequence length="306" mass="33899">MESVNNANRIFQKYAKLFRIRTTIIYLFPVILGFAGAAAGGARIAPYKIAFVYLAFFCGSFFSSTLNFYEDVESDRLHNNMYKGDAHMSDQPFVTGEMGKLEAVLLFTLTAAGCIGFSLLVNLQFAAFMVGSIFIVIGILYSFHWFRFKNRPALDIITNAAGACLLLVAGWKALQPATWPPWGPLAFGFLFSATLYMPSVANDVPFDAAACFRTSGVVFGAKRLIDAMIPMCLLLIPIAVINFFMSQSWVFKLFIALALPGALVFTIGMRILYRPPQIRFNAGLLVYPLAALTIFYFVYGVHLAIK</sequence>
<reference evidence="6 7" key="1">
    <citation type="journal article" date="2016" name="Nat. Commun.">
        <title>Thousands of microbial genomes shed light on interconnected biogeochemical processes in an aquifer system.</title>
        <authorList>
            <person name="Anantharaman K."/>
            <person name="Brown C.T."/>
            <person name="Hug L.A."/>
            <person name="Sharon I."/>
            <person name="Castelle C.J."/>
            <person name="Probst A.J."/>
            <person name="Thomas B.C."/>
            <person name="Singh A."/>
            <person name="Wilkins M.J."/>
            <person name="Karaoz U."/>
            <person name="Brodie E.L."/>
            <person name="Williams K.H."/>
            <person name="Hubbard S.S."/>
            <person name="Banfield J.F."/>
        </authorList>
    </citation>
    <scope>NUCLEOTIDE SEQUENCE [LARGE SCALE GENOMIC DNA]</scope>
</reference>
<evidence type="ECO:0000313" key="7">
    <source>
        <dbReference type="Proteomes" id="UP000177876"/>
    </source>
</evidence>
<dbReference type="Proteomes" id="UP000177876">
    <property type="component" value="Unassembled WGS sequence"/>
</dbReference>
<dbReference type="STRING" id="1797197.A2Y75_07495"/>
<dbReference type="GO" id="GO:0016765">
    <property type="term" value="F:transferase activity, transferring alkyl or aryl (other than methyl) groups"/>
    <property type="evidence" value="ECO:0007669"/>
    <property type="project" value="InterPro"/>
</dbReference>
<dbReference type="InterPro" id="IPR000537">
    <property type="entry name" value="UbiA_prenyltransferase"/>
</dbReference>
<evidence type="ECO:0000256" key="5">
    <source>
        <dbReference type="SAM" id="Phobius"/>
    </source>
</evidence>